<evidence type="ECO:0000256" key="5">
    <source>
        <dbReference type="ARBA" id="ARBA00022833"/>
    </source>
</evidence>
<dbReference type="InterPro" id="IPR001567">
    <property type="entry name" value="Pept_M3A_M3B_dom"/>
</dbReference>
<dbReference type="GO" id="GO:0046872">
    <property type="term" value="F:metal ion binding"/>
    <property type="evidence" value="ECO:0007669"/>
    <property type="project" value="UniProtKB-UniRule"/>
</dbReference>
<dbReference type="OMA" id="EPMLKNR"/>
<keyword evidence="4 7" id="KW-0378">Hydrolase</keyword>
<dbReference type="PANTHER" id="PTHR43660:SF1">
    <property type="entry name" value="DIPEPTIDYL CARBOXYPEPTIDASE"/>
    <property type="match status" value="1"/>
</dbReference>
<name>A0A023BBV4_GRENI</name>
<comment type="caution">
    <text evidence="10">The sequence shown here is derived from an EMBL/GenBank/DDBJ whole genome shotgun (WGS) entry which is preliminary data.</text>
</comment>
<comment type="similarity">
    <text evidence="1 7">Belongs to the peptidase M3 family.</text>
</comment>
<protein>
    <submittedName>
        <fullName evidence="10">Peptidyl-dipeptidase</fullName>
        <ecNumber evidence="10">3.4.15.5</ecNumber>
    </submittedName>
</protein>
<dbReference type="EMBL" id="AFNH02000165">
    <property type="protein sequence ID" value="EZG80172.1"/>
    <property type="molecule type" value="Genomic_DNA"/>
</dbReference>
<keyword evidence="3 7" id="KW-0479">Metal-binding</keyword>
<comment type="cofactor">
    <cofactor evidence="7">
        <name>Zn(2+)</name>
        <dbReference type="ChEBI" id="CHEBI:29105"/>
    </cofactor>
    <text evidence="7">Binds 1 zinc ion.</text>
</comment>
<dbReference type="RefSeq" id="XP_011134329.1">
    <property type="nucleotide sequence ID" value="XM_011136027.1"/>
</dbReference>
<evidence type="ECO:0000256" key="1">
    <source>
        <dbReference type="ARBA" id="ARBA00006040"/>
    </source>
</evidence>
<dbReference type="CDD" id="cd06456">
    <property type="entry name" value="M3A_DCP"/>
    <property type="match status" value="1"/>
</dbReference>
<sequence>MSNPLLEPSPLEFGFPQFDLLTDEYFVEAFQLGMKESMDELNRIATVPEAPTFENTFVALEKRGQVLRRARTIFDNLVAVQSTPEREKIRTEFATKFAAHDDEVRLNPELFQRIKQVYEAKLSLDPESQRLVKEYYEDCVREGANLNSEKKTELKELNSRLAELETTLEQWVVKGRGEATVYFDNKEDLDGLDDTEVSEAEQLAKEKGDNTKGRYAIELVNTTLQPVLAKLKVRASRKKVFDSSIARGISGGEYDVQEIFTEVLRLRHAKAELLGFKSYSDYNLSDETAGNADAVMNFLKKFVEPAARNVQREIAKVNEVAKKLDPDQFGNGGIEAWDYEYYINKMSSQEYDIDLNKLPPYLEVHQVMHEGLFYAAKKLYDITFKPRFDLPLYRQPASDKKSSDEQFSIPNDVETYDVFDKDGTTKLAIMIVDYYARPDKNGGAWMTLYNGQSRLLNQKPIIGLQLNVSKPKTEGVPALMSWDDVETAFHEFGHGLHGIFSDVNYLRFTSPHVPRDFVEYPSQVNEIWITDRDILSNYLKHYQTKQAPEDVSIIDKLTNDNVGRFAYMTMEYLQSTMLDFVLHAYPRTCAAADHTCQAASSTDFDVLVPGKFLEWENNTLKKVGLYVPQIHPRYHLGYFTHTFAGYSSLYYAYLWSEVLDAHTANWIKENGGCNVRNGDAFRKHILSAGNSRDPVQQFLKLVGASEPDVNHLLKRKHMLD</sequence>
<organism evidence="10 11">
    <name type="scientific">Gregarina niphandrodes</name>
    <name type="common">Septate eugregarine</name>
    <dbReference type="NCBI Taxonomy" id="110365"/>
    <lineage>
        <taxon>Eukaryota</taxon>
        <taxon>Sar</taxon>
        <taxon>Alveolata</taxon>
        <taxon>Apicomplexa</taxon>
        <taxon>Conoidasida</taxon>
        <taxon>Gregarinasina</taxon>
        <taxon>Eugregarinorida</taxon>
        <taxon>Gregarinidae</taxon>
        <taxon>Gregarina</taxon>
    </lineage>
</organism>
<feature type="coiled-coil region" evidence="8">
    <location>
        <begin position="147"/>
        <end position="174"/>
    </location>
</feature>
<dbReference type="Gene3D" id="1.10.1370.10">
    <property type="entry name" value="Neurolysin, domain 3"/>
    <property type="match status" value="1"/>
</dbReference>
<reference evidence="10" key="1">
    <citation type="submission" date="2013-12" db="EMBL/GenBank/DDBJ databases">
        <authorList>
            <person name="Omoto C.K."/>
            <person name="Sibley D."/>
            <person name="Venepally P."/>
            <person name="Hadjithomas M."/>
            <person name="Karamycheva S."/>
            <person name="Brunk B."/>
            <person name="Roos D."/>
            <person name="Caler E."/>
            <person name="Lorenzi H."/>
        </authorList>
    </citation>
    <scope>NUCLEOTIDE SEQUENCE</scope>
</reference>
<dbReference type="InterPro" id="IPR034005">
    <property type="entry name" value="M3A_DCP"/>
</dbReference>
<dbReference type="Proteomes" id="UP000019763">
    <property type="component" value="Unassembled WGS sequence"/>
</dbReference>
<keyword evidence="5 7" id="KW-0862">Zinc</keyword>
<dbReference type="InterPro" id="IPR024077">
    <property type="entry name" value="Neurolysin/TOP_dom2"/>
</dbReference>
<dbReference type="InterPro" id="IPR024080">
    <property type="entry name" value="Neurolysin/TOP_N"/>
</dbReference>
<dbReference type="eggNOG" id="KOG2089">
    <property type="taxonomic scope" value="Eukaryota"/>
</dbReference>
<dbReference type="Gene3D" id="1.20.1050.40">
    <property type="entry name" value="Endopeptidase. Chain P, domain 1"/>
    <property type="match status" value="1"/>
</dbReference>
<keyword evidence="8" id="KW-0175">Coiled coil</keyword>
<keyword evidence="2 7" id="KW-0645">Protease</keyword>
<dbReference type="GO" id="GO:0008241">
    <property type="term" value="F:peptidyl-dipeptidase activity"/>
    <property type="evidence" value="ECO:0007669"/>
    <property type="project" value="UniProtKB-EC"/>
</dbReference>
<evidence type="ECO:0000256" key="7">
    <source>
        <dbReference type="RuleBase" id="RU003435"/>
    </source>
</evidence>
<dbReference type="PANTHER" id="PTHR43660">
    <property type="entry name" value="DIPEPTIDYL CARBOXYPEPTIDASE"/>
    <property type="match status" value="1"/>
</dbReference>
<dbReference type="Gene3D" id="3.40.390.10">
    <property type="entry name" value="Collagenase (Catalytic Domain)"/>
    <property type="match status" value="1"/>
</dbReference>
<dbReference type="SUPFAM" id="SSF55486">
    <property type="entry name" value="Metalloproteases ('zincins'), catalytic domain"/>
    <property type="match status" value="1"/>
</dbReference>
<keyword evidence="11" id="KW-1185">Reference proteome</keyword>
<evidence type="ECO:0000313" key="11">
    <source>
        <dbReference type="Proteomes" id="UP000019763"/>
    </source>
</evidence>
<dbReference type="GO" id="GO:0006508">
    <property type="term" value="P:proteolysis"/>
    <property type="evidence" value="ECO:0007669"/>
    <property type="project" value="UniProtKB-KW"/>
</dbReference>
<evidence type="ECO:0000259" key="9">
    <source>
        <dbReference type="Pfam" id="PF01432"/>
    </source>
</evidence>
<dbReference type="GO" id="GO:0004222">
    <property type="term" value="F:metalloendopeptidase activity"/>
    <property type="evidence" value="ECO:0007669"/>
    <property type="project" value="InterPro"/>
</dbReference>
<dbReference type="GO" id="GO:0004180">
    <property type="term" value="F:carboxypeptidase activity"/>
    <property type="evidence" value="ECO:0007669"/>
    <property type="project" value="UniProtKB-KW"/>
</dbReference>
<dbReference type="GeneID" id="22911057"/>
<feature type="domain" description="Peptidase M3A/M3B catalytic" evidence="9">
    <location>
        <begin position="228"/>
        <end position="714"/>
    </location>
</feature>
<dbReference type="VEuPathDB" id="CryptoDB:GNI_022450"/>
<gene>
    <name evidence="10" type="ORF">GNI_022450</name>
</gene>
<evidence type="ECO:0000256" key="6">
    <source>
        <dbReference type="ARBA" id="ARBA00023049"/>
    </source>
</evidence>
<dbReference type="EC" id="3.4.15.5" evidence="10"/>
<keyword evidence="6 7" id="KW-0482">Metalloprotease</keyword>
<dbReference type="Pfam" id="PF01432">
    <property type="entry name" value="Peptidase_M3"/>
    <property type="match status" value="1"/>
</dbReference>
<dbReference type="AlphaFoldDB" id="A0A023BBV4"/>
<dbReference type="InterPro" id="IPR045090">
    <property type="entry name" value="Pept_M3A_M3B"/>
</dbReference>
<evidence type="ECO:0000313" key="10">
    <source>
        <dbReference type="EMBL" id="EZG80172.1"/>
    </source>
</evidence>
<accession>A0A023BBV4</accession>
<dbReference type="InterPro" id="IPR024079">
    <property type="entry name" value="MetalloPept_cat_dom_sf"/>
</dbReference>
<evidence type="ECO:0000256" key="3">
    <source>
        <dbReference type="ARBA" id="ARBA00022723"/>
    </source>
</evidence>
<evidence type="ECO:0000256" key="8">
    <source>
        <dbReference type="SAM" id="Coils"/>
    </source>
</evidence>
<evidence type="ECO:0000256" key="2">
    <source>
        <dbReference type="ARBA" id="ARBA00022670"/>
    </source>
</evidence>
<proteinExistence type="inferred from homology"/>
<keyword evidence="10" id="KW-0121">Carboxypeptidase</keyword>
<dbReference type="OrthoDB" id="435495at2759"/>
<evidence type="ECO:0000256" key="4">
    <source>
        <dbReference type="ARBA" id="ARBA00022801"/>
    </source>
</evidence>